<dbReference type="InterPro" id="IPR053139">
    <property type="entry name" value="Surface_bspA-like"/>
</dbReference>
<gene>
    <name evidence="2" type="ORF">LG35_03685</name>
</gene>
<evidence type="ECO:0000313" key="2">
    <source>
        <dbReference type="EMBL" id="KHE42355.1"/>
    </source>
</evidence>
<reference evidence="2 3" key="1">
    <citation type="submission" date="2014-09" db="EMBL/GenBank/DDBJ databases">
        <title>Alistipes sp. 627, sp. nov., a novel member of the family Rikenellaceae isolated from human faeces.</title>
        <authorList>
            <person name="Shkoporov A.N."/>
            <person name="Chaplin A.V."/>
            <person name="Motuzova O.V."/>
            <person name="Kafarskaia L.I."/>
            <person name="Khokhlova E.V."/>
            <person name="Efimov B.A."/>
        </authorList>
    </citation>
    <scope>NUCLEOTIDE SEQUENCE [LARGE SCALE GENOMIC DNA]</scope>
    <source>
        <strain evidence="2 3">627</strain>
    </source>
</reference>
<dbReference type="RefSeq" id="WP_035472442.1">
    <property type="nucleotide sequence ID" value="NZ_JRGF01000004.1"/>
</dbReference>
<dbReference type="InterPro" id="IPR026906">
    <property type="entry name" value="LRR_5"/>
</dbReference>
<protein>
    <recommendedName>
        <fullName evidence="1">DUF4988 domain-containing protein</fullName>
    </recommendedName>
</protein>
<evidence type="ECO:0000313" key="3">
    <source>
        <dbReference type="Proteomes" id="UP000030889"/>
    </source>
</evidence>
<evidence type="ECO:0000259" key="1">
    <source>
        <dbReference type="Pfam" id="PF16378"/>
    </source>
</evidence>
<name>A0ABR4YJE0_9BACT</name>
<dbReference type="InterPro" id="IPR032675">
    <property type="entry name" value="LRR_dom_sf"/>
</dbReference>
<dbReference type="Pfam" id="PF13306">
    <property type="entry name" value="LRR_5"/>
    <property type="match status" value="1"/>
</dbReference>
<feature type="domain" description="DUF4988" evidence="1">
    <location>
        <begin position="3"/>
        <end position="100"/>
    </location>
</feature>
<dbReference type="Gene3D" id="3.80.10.10">
    <property type="entry name" value="Ribonuclease Inhibitor"/>
    <property type="match status" value="1"/>
</dbReference>
<dbReference type="PANTHER" id="PTHR45661">
    <property type="entry name" value="SURFACE ANTIGEN"/>
    <property type="match status" value="1"/>
</dbReference>
<dbReference type="InterPro" id="IPR032149">
    <property type="entry name" value="DUF4988"/>
</dbReference>
<accession>A0ABR4YJE0</accession>
<dbReference type="PANTHER" id="PTHR45661:SF3">
    <property type="entry name" value="IG-LIKE DOMAIN-CONTAINING PROTEIN"/>
    <property type="match status" value="1"/>
</dbReference>
<dbReference type="SUPFAM" id="SSF52058">
    <property type="entry name" value="L domain-like"/>
    <property type="match status" value="1"/>
</dbReference>
<comment type="caution">
    <text evidence="2">The sequence shown here is derived from an EMBL/GenBank/DDBJ whole genome shotgun (WGS) entry which is preliminary data.</text>
</comment>
<organism evidence="2 3">
    <name type="scientific">Alistipes inops</name>
    <dbReference type="NCBI Taxonomy" id="1501391"/>
    <lineage>
        <taxon>Bacteria</taxon>
        <taxon>Pseudomonadati</taxon>
        <taxon>Bacteroidota</taxon>
        <taxon>Bacteroidia</taxon>
        <taxon>Bacteroidales</taxon>
        <taxon>Rikenellaceae</taxon>
        <taxon>Alistipes</taxon>
    </lineage>
</organism>
<dbReference type="Pfam" id="PF16378">
    <property type="entry name" value="DUF4988"/>
    <property type="match status" value="1"/>
</dbReference>
<dbReference type="Proteomes" id="UP000030889">
    <property type="component" value="Unassembled WGS sequence"/>
</dbReference>
<dbReference type="EMBL" id="JRGF01000004">
    <property type="protein sequence ID" value="KHE42355.1"/>
    <property type="molecule type" value="Genomic_DNA"/>
</dbReference>
<sequence length="506" mass="54691">MTGRVDDLENQVTQLEELCRQMNTDIAALQTIVDVLQDNDCVTDVVPVVEGTTIIGYTLRFLHHAPITIYHGEKGDKGDKGDEGLTPTIGIRQDTDGALWERLGKATGETGTTRESFFRDVTQDAENVYLTLSDGTTVTVPKGTSLNISFAESDLTRMPVNSTRELHYTVTGAISEATVEALSSVDMKVKVEPDDATGINGKIVLVSGAEINDDSKVVIFVTNGERMLMRTLLFDKVGIPAVEETTKCVDAAGGRIELAFLSDSDCEAEIPDEARSWVRVAPSSRALTPHSIVLDIAANTDRPRSTVVTVRSVFVPTQCIEYTVEQAVGSTQLLYTTTGPCLQLSSDAFDAAIVSHTFKNGVGTIIFDKSITFLPKNTFADNPTLTGIAIPEGVTSIETYAVSGCSSLTSIKLPENLTTIGTDTFAQCYSLTDIIIPGNVTLIKDEAFCGCFALTSVYCRSVIPPVLGNYTFENTPNPTIYVPTASVEAYRAQWSEYASQIVGYEF</sequence>
<proteinExistence type="predicted"/>
<keyword evidence="3" id="KW-1185">Reference proteome</keyword>